<evidence type="ECO:0000256" key="2">
    <source>
        <dbReference type="SAM" id="SignalP"/>
    </source>
</evidence>
<dbReference type="VEuPathDB" id="FungiDB:I7I51_00297"/>
<organism evidence="3 4">
    <name type="scientific">Ajellomyces capsulatus</name>
    <name type="common">Darling's disease fungus</name>
    <name type="synonym">Histoplasma capsulatum</name>
    <dbReference type="NCBI Taxonomy" id="5037"/>
    <lineage>
        <taxon>Eukaryota</taxon>
        <taxon>Fungi</taxon>
        <taxon>Dikarya</taxon>
        <taxon>Ascomycota</taxon>
        <taxon>Pezizomycotina</taxon>
        <taxon>Eurotiomycetes</taxon>
        <taxon>Eurotiomycetidae</taxon>
        <taxon>Onygenales</taxon>
        <taxon>Ajellomycetaceae</taxon>
        <taxon>Histoplasma</taxon>
    </lineage>
</organism>
<dbReference type="AlphaFoldDB" id="A0A8A1MDH1"/>
<dbReference type="EMBL" id="CP069114">
    <property type="protein sequence ID" value="QSS63240.1"/>
    <property type="molecule type" value="Genomic_DNA"/>
</dbReference>
<reference evidence="3" key="1">
    <citation type="submission" date="2021-01" db="EMBL/GenBank/DDBJ databases">
        <title>Chromosome-level genome assembly of a human fungal pathogen reveals clustering of transcriptionally co-regulated genes.</title>
        <authorList>
            <person name="Voorhies M."/>
            <person name="Cohen S."/>
            <person name="Shea T.P."/>
            <person name="Petrus S."/>
            <person name="Munoz J.F."/>
            <person name="Poplawski S."/>
            <person name="Goldman W.E."/>
            <person name="Michael T."/>
            <person name="Cuomo C.A."/>
            <person name="Sil A."/>
            <person name="Beyhan S."/>
        </authorList>
    </citation>
    <scope>NUCLEOTIDE SEQUENCE</scope>
    <source>
        <strain evidence="3">WU24</strain>
    </source>
</reference>
<protein>
    <submittedName>
        <fullName evidence="3">Uncharacterized protein</fullName>
    </submittedName>
</protein>
<feature type="signal peptide" evidence="2">
    <location>
        <begin position="1"/>
        <end position="17"/>
    </location>
</feature>
<feature type="chain" id="PRO_5034350880" evidence="2">
    <location>
        <begin position="18"/>
        <end position="68"/>
    </location>
</feature>
<evidence type="ECO:0000313" key="3">
    <source>
        <dbReference type="EMBL" id="QSS63240.1"/>
    </source>
</evidence>
<accession>A0A8A1MDH1</accession>
<gene>
    <name evidence="3" type="ORF">I7I51_00297</name>
</gene>
<evidence type="ECO:0000256" key="1">
    <source>
        <dbReference type="SAM" id="MobiDB-lite"/>
    </source>
</evidence>
<name>A0A8A1MDH1_AJECA</name>
<proteinExistence type="predicted"/>
<evidence type="ECO:0000313" key="4">
    <source>
        <dbReference type="Proteomes" id="UP000663671"/>
    </source>
</evidence>
<feature type="region of interest" description="Disordered" evidence="1">
    <location>
        <begin position="24"/>
        <end position="54"/>
    </location>
</feature>
<keyword evidence="2" id="KW-0732">Signal</keyword>
<sequence>MAAVCFIMGLGLMCAWRSWMTSTSKSGPCPVAGEELKKKKQTKSISKEQVSHTGYLSRKPLRSTLYRG</sequence>
<dbReference type="Proteomes" id="UP000663671">
    <property type="component" value="Chromosome 1"/>
</dbReference>